<gene>
    <name evidence="1" type="ORF">GLOINDRAFT_349575</name>
</gene>
<evidence type="ECO:0000313" key="1">
    <source>
        <dbReference type="EMBL" id="ESA07177.1"/>
    </source>
</evidence>
<organism evidence="1">
    <name type="scientific">Rhizophagus irregularis (strain DAOM 181602 / DAOM 197198 / MUCL 43194)</name>
    <name type="common">Arbuscular mycorrhizal fungus</name>
    <name type="synonym">Glomus intraradices</name>
    <dbReference type="NCBI Taxonomy" id="747089"/>
    <lineage>
        <taxon>Eukaryota</taxon>
        <taxon>Fungi</taxon>
        <taxon>Fungi incertae sedis</taxon>
        <taxon>Mucoromycota</taxon>
        <taxon>Glomeromycotina</taxon>
        <taxon>Glomeromycetes</taxon>
        <taxon>Glomerales</taxon>
        <taxon>Glomeraceae</taxon>
        <taxon>Rhizophagus</taxon>
    </lineage>
</organism>
<dbReference type="VEuPathDB" id="FungiDB:RhiirFUN_006670"/>
<dbReference type="Gene3D" id="3.30.300.20">
    <property type="match status" value="1"/>
</dbReference>
<dbReference type="HOGENOM" id="CLU_104308_0_0_1"/>
<proteinExistence type="predicted"/>
<protein>
    <recommendedName>
        <fullName evidence="2">Ribosome-binding factor A</fullName>
    </recommendedName>
</protein>
<dbReference type="InterPro" id="IPR023799">
    <property type="entry name" value="RbfA_dom_sf"/>
</dbReference>
<reference evidence="1" key="1">
    <citation type="submission" date="2013-07" db="EMBL/GenBank/DDBJ databases">
        <title>The genome of an arbuscular mycorrhizal fungus provides insights into the evolution of the oldest plant symbiosis.</title>
        <authorList>
            <consortium name="DOE Joint Genome Institute"/>
            <person name="Tisserant E."/>
            <person name="Malbreil M."/>
            <person name="Kuo A."/>
            <person name="Kohler A."/>
            <person name="Symeonidi A."/>
            <person name="Balestrini R."/>
            <person name="Charron P."/>
            <person name="Duensing N."/>
            <person name="Frei-dit-Frey N."/>
            <person name="Gianinazzi-Pearson V."/>
            <person name="Gilbert B."/>
            <person name="Handa Y."/>
            <person name="Hijri M."/>
            <person name="Kaul R."/>
            <person name="Kawaguchi M."/>
            <person name="Krajinski F."/>
            <person name="Lammers P."/>
            <person name="Lapierre D."/>
            <person name="Masclaux F.G."/>
            <person name="Murat C."/>
            <person name="Morin E."/>
            <person name="Ndikumana S."/>
            <person name="Pagni M."/>
            <person name="Petitpierre D."/>
            <person name="Requena N."/>
            <person name="Rosikiewicz P."/>
            <person name="Riley R."/>
            <person name="Saito K."/>
            <person name="San Clemente H."/>
            <person name="Shapiro H."/>
            <person name="van Tuinen D."/>
            <person name="Becard G."/>
            <person name="Bonfante P."/>
            <person name="Paszkowski U."/>
            <person name="Shachar-Hill Y."/>
            <person name="Young J.P."/>
            <person name="Sanders I.R."/>
            <person name="Henrissat B."/>
            <person name="Rensing S.A."/>
            <person name="Grigoriev I.V."/>
            <person name="Corradi N."/>
            <person name="Roux C."/>
            <person name="Martin F."/>
        </authorList>
    </citation>
    <scope>NUCLEOTIDE SEQUENCE</scope>
    <source>
        <strain evidence="1">DAOM 197198</strain>
    </source>
</reference>
<sequence length="232" mass="27141">MRTFINNQNHTLFKKILKPRSIIISRFLTIKSINQNDKDISSQTEDEYNEILKHIKFLKNGRQLKKESQFGDEAITKISARKLRSGHTVTDVKESNNEDNVDSLLSFKGFSRAQQNIAQRLSRAIIKCNDDVPHNHLTSTFVRIMNIDVSPELNFARVWWKPDPQKGINKSKIDNTMNKYSTKYRNILQRAMHMRNPPKIIFLRYDEALGNINELLDKIEEELKVKDNEVDN</sequence>
<evidence type="ECO:0008006" key="2">
    <source>
        <dbReference type="Google" id="ProtNLM"/>
    </source>
</evidence>
<accession>U9TIA9</accession>
<name>U9TIA9_RHIID</name>
<dbReference type="InterPro" id="IPR015946">
    <property type="entry name" value="KH_dom-like_a/b"/>
</dbReference>
<dbReference type="SUPFAM" id="SSF89919">
    <property type="entry name" value="Ribosome-binding factor A, RbfA"/>
    <property type="match status" value="1"/>
</dbReference>
<dbReference type="AlphaFoldDB" id="U9TIA9"/>
<dbReference type="EMBL" id="KI290655">
    <property type="protein sequence ID" value="ESA07177.1"/>
    <property type="molecule type" value="Genomic_DNA"/>
</dbReference>